<protein>
    <recommendedName>
        <fullName evidence="2">ribonuclease H</fullName>
        <ecNumber evidence="2">3.1.26.4</ecNumber>
    </recommendedName>
</protein>
<reference evidence="4 5" key="1">
    <citation type="submission" date="2024-05" db="EMBL/GenBank/DDBJ databases">
        <title>Genome sequencing and assembly of Indian major carp, Cirrhinus mrigala (Hamilton, 1822).</title>
        <authorList>
            <person name="Mohindra V."/>
            <person name="Chowdhury L.M."/>
            <person name="Lal K."/>
            <person name="Jena J.K."/>
        </authorList>
    </citation>
    <scope>NUCLEOTIDE SEQUENCE [LARGE SCALE GENOMIC DNA]</scope>
    <source>
        <strain evidence="4">CM1030</strain>
        <tissue evidence="4">Blood</tissue>
    </source>
</reference>
<feature type="non-terminal residue" evidence="4">
    <location>
        <position position="125"/>
    </location>
</feature>
<evidence type="ECO:0000256" key="2">
    <source>
        <dbReference type="ARBA" id="ARBA00012180"/>
    </source>
</evidence>
<dbReference type="Gene3D" id="3.30.70.270">
    <property type="match status" value="1"/>
</dbReference>
<proteinExistence type="inferred from homology"/>
<dbReference type="Pfam" id="PF00078">
    <property type="entry name" value="RVT_1"/>
    <property type="match status" value="1"/>
</dbReference>
<dbReference type="Gene3D" id="3.10.10.10">
    <property type="entry name" value="HIV Type 1 Reverse Transcriptase, subunit A, domain 1"/>
    <property type="match status" value="1"/>
</dbReference>
<sequence length="125" mass="13961">VDPVSQELLTIVTHKGLYRYQRLPFGIASAPALFQRAMDQILSGLDEVQCYLDDLLITGKDDEDHLRNLSVTLQRLKEYGLQVKKDKCEFFQATTEYLGHVIDSAGLHTASSKVKAIVDAPSPKN</sequence>
<comment type="similarity">
    <text evidence="1">Belongs to the beta type-B retroviral polymerase family. HERV class-II K(HML-2) pol subfamily.</text>
</comment>
<dbReference type="InterPro" id="IPR043502">
    <property type="entry name" value="DNA/RNA_pol_sf"/>
</dbReference>
<dbReference type="SUPFAM" id="SSF56672">
    <property type="entry name" value="DNA/RNA polymerases"/>
    <property type="match status" value="1"/>
</dbReference>
<feature type="non-terminal residue" evidence="4">
    <location>
        <position position="1"/>
    </location>
</feature>
<dbReference type="EC" id="3.1.26.4" evidence="2"/>
<dbReference type="GO" id="GO:0004523">
    <property type="term" value="F:RNA-DNA hybrid ribonuclease activity"/>
    <property type="evidence" value="ECO:0007669"/>
    <property type="project" value="UniProtKB-EC"/>
</dbReference>
<evidence type="ECO:0000313" key="4">
    <source>
        <dbReference type="EMBL" id="KAL0158779.1"/>
    </source>
</evidence>
<comment type="caution">
    <text evidence="4">The sequence shown here is derived from an EMBL/GenBank/DDBJ whole genome shotgun (WGS) entry which is preliminary data.</text>
</comment>
<feature type="domain" description="Reverse transcriptase" evidence="3">
    <location>
        <begin position="1"/>
        <end position="102"/>
    </location>
</feature>
<dbReference type="InterPro" id="IPR050951">
    <property type="entry name" value="Retrovirus_Pol_polyprotein"/>
</dbReference>
<dbReference type="CDD" id="cd01647">
    <property type="entry name" value="RT_LTR"/>
    <property type="match status" value="1"/>
</dbReference>
<evidence type="ECO:0000259" key="3">
    <source>
        <dbReference type="PROSITE" id="PS50878"/>
    </source>
</evidence>
<dbReference type="PROSITE" id="PS50878">
    <property type="entry name" value="RT_POL"/>
    <property type="match status" value="1"/>
</dbReference>
<dbReference type="FunFam" id="3.30.70.270:FF:000003">
    <property type="entry name" value="Transposon Ty3-G Gag-Pol polyprotein"/>
    <property type="match status" value="1"/>
</dbReference>
<keyword evidence="5" id="KW-1185">Reference proteome</keyword>
<gene>
    <name evidence="4" type="ORF">M9458_046855</name>
</gene>
<accession>A0ABD0N9L7</accession>
<dbReference type="PANTHER" id="PTHR37984:SF13">
    <property type="entry name" value="RIBONUCLEASE H"/>
    <property type="match status" value="1"/>
</dbReference>
<dbReference type="AlphaFoldDB" id="A0ABD0N9L7"/>
<name>A0ABD0N9L7_CIRMR</name>
<evidence type="ECO:0000313" key="5">
    <source>
        <dbReference type="Proteomes" id="UP001529510"/>
    </source>
</evidence>
<dbReference type="InterPro" id="IPR000477">
    <property type="entry name" value="RT_dom"/>
</dbReference>
<evidence type="ECO:0000256" key="1">
    <source>
        <dbReference type="ARBA" id="ARBA00010879"/>
    </source>
</evidence>
<dbReference type="Proteomes" id="UP001529510">
    <property type="component" value="Unassembled WGS sequence"/>
</dbReference>
<dbReference type="PANTHER" id="PTHR37984">
    <property type="entry name" value="PROTEIN CBG26694"/>
    <property type="match status" value="1"/>
</dbReference>
<dbReference type="InterPro" id="IPR043128">
    <property type="entry name" value="Rev_trsase/Diguanyl_cyclase"/>
</dbReference>
<dbReference type="EMBL" id="JAMKFB020000023">
    <property type="protein sequence ID" value="KAL0158779.1"/>
    <property type="molecule type" value="Genomic_DNA"/>
</dbReference>
<organism evidence="4 5">
    <name type="scientific">Cirrhinus mrigala</name>
    <name type="common">Mrigala</name>
    <dbReference type="NCBI Taxonomy" id="683832"/>
    <lineage>
        <taxon>Eukaryota</taxon>
        <taxon>Metazoa</taxon>
        <taxon>Chordata</taxon>
        <taxon>Craniata</taxon>
        <taxon>Vertebrata</taxon>
        <taxon>Euteleostomi</taxon>
        <taxon>Actinopterygii</taxon>
        <taxon>Neopterygii</taxon>
        <taxon>Teleostei</taxon>
        <taxon>Ostariophysi</taxon>
        <taxon>Cypriniformes</taxon>
        <taxon>Cyprinidae</taxon>
        <taxon>Labeoninae</taxon>
        <taxon>Labeonini</taxon>
        <taxon>Cirrhinus</taxon>
    </lineage>
</organism>